<gene>
    <name evidence="1" type="ORF">BDR25DRAFT_305631</name>
</gene>
<evidence type="ECO:0000313" key="2">
    <source>
        <dbReference type="Proteomes" id="UP000799755"/>
    </source>
</evidence>
<evidence type="ECO:0000313" key="1">
    <source>
        <dbReference type="EMBL" id="KAF2467183.1"/>
    </source>
</evidence>
<proteinExistence type="predicted"/>
<protein>
    <submittedName>
        <fullName evidence="1">Dehydrogenase with different specificitie</fullName>
    </submittedName>
</protein>
<organism evidence="1 2">
    <name type="scientific">Lindgomyces ingoldianus</name>
    <dbReference type="NCBI Taxonomy" id="673940"/>
    <lineage>
        <taxon>Eukaryota</taxon>
        <taxon>Fungi</taxon>
        <taxon>Dikarya</taxon>
        <taxon>Ascomycota</taxon>
        <taxon>Pezizomycotina</taxon>
        <taxon>Dothideomycetes</taxon>
        <taxon>Pleosporomycetidae</taxon>
        <taxon>Pleosporales</taxon>
        <taxon>Lindgomycetaceae</taxon>
        <taxon>Lindgomyces</taxon>
    </lineage>
</organism>
<name>A0ACB6QKT0_9PLEO</name>
<comment type="caution">
    <text evidence="1">The sequence shown here is derived from an EMBL/GenBank/DDBJ whole genome shotgun (WGS) entry which is preliminary data.</text>
</comment>
<dbReference type="EMBL" id="MU003521">
    <property type="protein sequence ID" value="KAF2467183.1"/>
    <property type="molecule type" value="Genomic_DNA"/>
</dbReference>
<accession>A0ACB6QKT0</accession>
<dbReference type="Proteomes" id="UP000799755">
    <property type="component" value="Unassembled WGS sequence"/>
</dbReference>
<keyword evidence="2" id="KW-1185">Reference proteome</keyword>
<sequence length="306" mass="33925">MLPRAHYNPDRDIPDLSGKVFFITGGTAGLGRQAVLNLCKHNPKHIYFTGRNTANASSLISEIEAISPSKITFLNCDQSSLTSVSQAAKHFLVNEDRLDVLICNAGVMALPPSLTKDGYEAQFGINHVGHALFIKHLLPILEQTSQQHAEARIVSLASLGASHTTPGGIAFESLRTSQDFFGMTAKWMRYGQSKLANILYASELAMRYPSLTVVSLEPGTVWTGLISNLGWFDRLFIWLVTWWKTIDLHEGAYNTCWAATIAEKEIESGSMYQPVGDLVPASGYMKDEDLAGKLWEWTEEQLKPYE</sequence>
<reference evidence="1" key="1">
    <citation type="journal article" date="2020" name="Stud. Mycol.">
        <title>101 Dothideomycetes genomes: a test case for predicting lifestyles and emergence of pathogens.</title>
        <authorList>
            <person name="Haridas S."/>
            <person name="Albert R."/>
            <person name="Binder M."/>
            <person name="Bloem J."/>
            <person name="Labutti K."/>
            <person name="Salamov A."/>
            <person name="Andreopoulos B."/>
            <person name="Baker S."/>
            <person name="Barry K."/>
            <person name="Bills G."/>
            <person name="Bluhm B."/>
            <person name="Cannon C."/>
            <person name="Castanera R."/>
            <person name="Culley D."/>
            <person name="Daum C."/>
            <person name="Ezra D."/>
            <person name="Gonzalez J."/>
            <person name="Henrissat B."/>
            <person name="Kuo A."/>
            <person name="Liang C."/>
            <person name="Lipzen A."/>
            <person name="Lutzoni F."/>
            <person name="Magnuson J."/>
            <person name="Mondo S."/>
            <person name="Nolan M."/>
            <person name="Ohm R."/>
            <person name="Pangilinan J."/>
            <person name="Park H.-J."/>
            <person name="Ramirez L."/>
            <person name="Alfaro M."/>
            <person name="Sun H."/>
            <person name="Tritt A."/>
            <person name="Yoshinaga Y."/>
            <person name="Zwiers L.-H."/>
            <person name="Turgeon B."/>
            <person name="Goodwin S."/>
            <person name="Spatafora J."/>
            <person name="Crous P."/>
            <person name="Grigoriev I."/>
        </authorList>
    </citation>
    <scope>NUCLEOTIDE SEQUENCE</scope>
    <source>
        <strain evidence="1">ATCC 200398</strain>
    </source>
</reference>